<evidence type="ECO:0000256" key="3">
    <source>
        <dbReference type="SAM" id="SignalP"/>
    </source>
</evidence>
<evidence type="ECO:0000256" key="1">
    <source>
        <dbReference type="ARBA" id="ARBA00004418"/>
    </source>
</evidence>
<dbReference type="InterPro" id="IPR006059">
    <property type="entry name" value="SBP"/>
</dbReference>
<dbReference type="PANTHER" id="PTHR43649:SF12">
    <property type="entry name" value="DIACETYLCHITOBIOSE BINDING PROTEIN DASA"/>
    <property type="match status" value="1"/>
</dbReference>
<feature type="chain" id="PRO_5016264436" evidence="3">
    <location>
        <begin position="27"/>
        <end position="435"/>
    </location>
</feature>
<feature type="signal peptide" evidence="3">
    <location>
        <begin position="1"/>
        <end position="26"/>
    </location>
</feature>
<dbReference type="Gene3D" id="3.40.190.10">
    <property type="entry name" value="Periplasmic binding protein-like II"/>
    <property type="match status" value="2"/>
</dbReference>
<comment type="caution">
    <text evidence="4">The sequence shown here is derived from an EMBL/GenBank/DDBJ whole genome shotgun (WGS) entry which is preliminary data.</text>
</comment>
<comment type="subcellular location">
    <subcellularLocation>
        <location evidence="1">Periplasm</location>
    </subcellularLocation>
</comment>
<dbReference type="AlphaFoldDB" id="A0A318SS50"/>
<evidence type="ECO:0000256" key="2">
    <source>
        <dbReference type="ARBA" id="ARBA00008520"/>
    </source>
</evidence>
<dbReference type="EMBL" id="QJTE01000006">
    <property type="protein sequence ID" value="PYE81339.1"/>
    <property type="molecule type" value="Genomic_DNA"/>
</dbReference>
<proteinExistence type="inferred from homology"/>
<dbReference type="RefSeq" id="WP_110815357.1">
    <property type="nucleotide sequence ID" value="NZ_QJTE01000006.1"/>
</dbReference>
<dbReference type="InterPro" id="IPR050490">
    <property type="entry name" value="Bact_solute-bd_prot1"/>
</dbReference>
<organism evidence="4 5">
    <name type="scientific">Pseudoroseicyclus aestuarii</name>
    <dbReference type="NCBI Taxonomy" id="1795041"/>
    <lineage>
        <taxon>Bacteria</taxon>
        <taxon>Pseudomonadati</taxon>
        <taxon>Pseudomonadota</taxon>
        <taxon>Alphaproteobacteria</taxon>
        <taxon>Rhodobacterales</taxon>
        <taxon>Paracoccaceae</taxon>
        <taxon>Pseudoroseicyclus</taxon>
    </lineage>
</organism>
<keyword evidence="3" id="KW-0732">Signal</keyword>
<dbReference type="GO" id="GO:0042597">
    <property type="term" value="C:periplasmic space"/>
    <property type="evidence" value="ECO:0007669"/>
    <property type="project" value="UniProtKB-SubCell"/>
</dbReference>
<keyword evidence="5" id="KW-1185">Reference proteome</keyword>
<dbReference type="Pfam" id="PF13416">
    <property type="entry name" value="SBP_bac_8"/>
    <property type="match status" value="1"/>
</dbReference>
<protein>
    <submittedName>
        <fullName evidence="4">Carbohydrate ABC transporter substrate-binding protein (CUT1 family)</fullName>
    </submittedName>
</protein>
<dbReference type="OrthoDB" id="2509690at2"/>
<dbReference type="Proteomes" id="UP000248311">
    <property type="component" value="Unassembled WGS sequence"/>
</dbReference>
<sequence length="435" mass="46485">MTTIRTFTTRSLAVSAAALIAGAAAAQDAPGCGTEPVELNAYFETGFPLPSRLAEAFTAQFPDVTFDIREDQFANLMENSPRLLSQPGAPDLIRLPSISDLVANDLLLNLDPYYDAYGWDAFPEGNLVQIRVADGGRPRGVGSLYAMGLNYSLTGVFYNAALAEQIGMTEAPQTLEELDALLAAAKEAGVQPIVQWNKDTGGLAFPLQNLMGSYGDPEPINAWIFQQEGATIDTPENLQAAEHLQGWVEAGYFTRDANALDYFTMMSRFTNGQGLFMFNGDWESANLEEQMGDDVGFFLMPPLEEGGRQATMSSPLTFGIGANAAHPDCAAAFLNWVATDPEARQLNVEIGGSNPGGPADMALPEVNQDSLIAETLEAGQVIAADDGAMDFIANATGAIFAAGWTPELQKLVGGVQDAEGLLDAVQDEYETQLSR</sequence>
<gene>
    <name evidence="4" type="ORF">DFP88_10617</name>
</gene>
<dbReference type="SUPFAM" id="SSF53850">
    <property type="entry name" value="Periplasmic binding protein-like II"/>
    <property type="match status" value="1"/>
</dbReference>
<name>A0A318SS50_9RHOB</name>
<evidence type="ECO:0000313" key="4">
    <source>
        <dbReference type="EMBL" id="PYE81339.1"/>
    </source>
</evidence>
<accession>A0A318SS50</accession>
<comment type="similarity">
    <text evidence="2">Belongs to the bacterial solute-binding protein 1 family.</text>
</comment>
<evidence type="ECO:0000313" key="5">
    <source>
        <dbReference type="Proteomes" id="UP000248311"/>
    </source>
</evidence>
<dbReference type="PANTHER" id="PTHR43649">
    <property type="entry name" value="ARABINOSE-BINDING PROTEIN-RELATED"/>
    <property type="match status" value="1"/>
</dbReference>
<reference evidence="4 5" key="1">
    <citation type="submission" date="2018-06" db="EMBL/GenBank/DDBJ databases">
        <title>Genomic Encyclopedia of Type Strains, Phase III (KMG-III): the genomes of soil and plant-associated and newly described type strains.</title>
        <authorList>
            <person name="Whitman W."/>
        </authorList>
    </citation>
    <scope>NUCLEOTIDE SEQUENCE [LARGE SCALE GENOMIC DNA]</scope>
    <source>
        <strain evidence="4 5">CECT 9025</strain>
    </source>
</reference>